<dbReference type="InterPro" id="IPR036322">
    <property type="entry name" value="WD40_repeat_dom_sf"/>
</dbReference>
<feature type="region of interest" description="Disordered" evidence="1">
    <location>
        <begin position="192"/>
        <end position="253"/>
    </location>
</feature>
<gene>
    <name evidence="3" type="primary">LOC102808216</name>
</gene>
<protein>
    <submittedName>
        <fullName evidence="3">Uncharacterized protein LOC102808216</fullName>
    </submittedName>
</protein>
<feature type="compositionally biased region" description="Polar residues" evidence="1">
    <location>
        <begin position="229"/>
        <end position="253"/>
    </location>
</feature>
<dbReference type="Proteomes" id="UP000694865">
    <property type="component" value="Unplaced"/>
</dbReference>
<organism evidence="2 3">
    <name type="scientific">Saccoglossus kowalevskii</name>
    <name type="common">Acorn worm</name>
    <dbReference type="NCBI Taxonomy" id="10224"/>
    <lineage>
        <taxon>Eukaryota</taxon>
        <taxon>Metazoa</taxon>
        <taxon>Hemichordata</taxon>
        <taxon>Enteropneusta</taxon>
        <taxon>Harrimaniidae</taxon>
        <taxon>Saccoglossus</taxon>
    </lineage>
</organism>
<keyword evidence="2" id="KW-1185">Reference proteome</keyword>
<sequence length="253" mass="28795">MIAAGISQRNMKELEIRTENDGVLPTQLTQSSVMDAQNYDFNFQRGPLAESGSQKAVYGPLISSFHPALTLLGTQRHIIVGLQNGDVLRCDMETLKDSISTHKVIHDTIPSETPNLIGQDISAELFRGHKGQLIYIGFINNNGQMITVDNKGYIFTWRYHKRNLSHFGWFEPNKKYRLDLSEKTYIPTSNVAPKIYFQEPPPSQTGKSKKSKKTTEDPAVEAERAQAEQMIQRQRLDSQSPWHQDYDPQTQNM</sequence>
<proteinExistence type="predicted"/>
<feature type="non-terminal residue" evidence="3">
    <location>
        <position position="253"/>
    </location>
</feature>
<feature type="compositionally biased region" description="Basic and acidic residues" evidence="1">
    <location>
        <begin position="213"/>
        <end position="226"/>
    </location>
</feature>
<name>A0ABM0M8C3_SACKO</name>
<dbReference type="GeneID" id="102808216"/>
<reference evidence="3" key="1">
    <citation type="submission" date="2025-08" db="UniProtKB">
        <authorList>
            <consortium name="RefSeq"/>
        </authorList>
    </citation>
    <scope>IDENTIFICATION</scope>
    <source>
        <tissue evidence="3">Testes</tissue>
    </source>
</reference>
<evidence type="ECO:0000313" key="3">
    <source>
        <dbReference type="RefSeq" id="XP_006816264.1"/>
    </source>
</evidence>
<dbReference type="RefSeq" id="XP_006816264.1">
    <property type="nucleotide sequence ID" value="XM_006816201.1"/>
</dbReference>
<accession>A0ABM0M8C3</accession>
<evidence type="ECO:0000256" key="1">
    <source>
        <dbReference type="SAM" id="MobiDB-lite"/>
    </source>
</evidence>
<evidence type="ECO:0000313" key="2">
    <source>
        <dbReference type="Proteomes" id="UP000694865"/>
    </source>
</evidence>
<dbReference type="SUPFAM" id="SSF50978">
    <property type="entry name" value="WD40 repeat-like"/>
    <property type="match status" value="1"/>
</dbReference>